<proteinExistence type="predicted"/>
<gene>
    <name evidence="1" type="ORF">VITISV_037768</name>
</gene>
<protein>
    <submittedName>
        <fullName evidence="1">Uncharacterized protein</fullName>
    </submittedName>
</protein>
<dbReference type="AlphaFoldDB" id="A5CAQ0"/>
<accession>A5CAQ0</accession>
<sequence length="212" mass="24395">MVSDWNVYQEYHDNIGDVDGQEEKERAQAKIQKRCITHALSSYLTDKLKEAGENEGMDRRGFYFCHILYKKGRKELKGVAKNKREKGRKNIVGLLIQLMEVRKASKETQNSRLQEQSIFGRGEFGVLSAYTGGVVRWQQGTWHVLCVVGLCHTEWVGRLCGKYYFSGFFTIRIWLHSSPSILTCHDLINKSANRTGLIESDSIDIYSKFHPI</sequence>
<name>A5CAQ0_VITVI</name>
<reference evidence="1" key="1">
    <citation type="journal article" date="2007" name="PLoS ONE">
        <title>The first genome sequence of an elite grapevine cultivar (Pinot noir Vitis vinifera L.): coping with a highly heterozygous genome.</title>
        <authorList>
            <person name="Velasco R."/>
            <person name="Zharkikh A."/>
            <person name="Troggio M."/>
            <person name="Cartwright D.A."/>
            <person name="Cestaro A."/>
            <person name="Pruss D."/>
            <person name="Pindo M."/>
            <person name="FitzGerald L.M."/>
            <person name="Vezzulli S."/>
            <person name="Reid J."/>
            <person name="Malacarne G."/>
            <person name="Iliev D."/>
            <person name="Coppola G."/>
            <person name="Wardell B."/>
            <person name="Micheletti D."/>
            <person name="Macalma T."/>
            <person name="Facci M."/>
            <person name="Mitchell J.T."/>
            <person name="Perazzolli M."/>
            <person name="Eldredge G."/>
            <person name="Gatto P."/>
            <person name="Oyzerski R."/>
            <person name="Moretto M."/>
            <person name="Gutin N."/>
            <person name="Stefanini M."/>
            <person name="Chen Y."/>
            <person name="Segala C."/>
            <person name="Davenport C."/>
            <person name="Dematte L."/>
            <person name="Mraz A."/>
            <person name="Battilana J."/>
            <person name="Stormo K."/>
            <person name="Costa F."/>
            <person name="Tao Q."/>
            <person name="Si-Ammour A."/>
            <person name="Harkins T."/>
            <person name="Lackey A."/>
            <person name="Perbost C."/>
            <person name="Taillon B."/>
            <person name="Stella A."/>
            <person name="Solovyev V."/>
            <person name="Fawcett J.A."/>
            <person name="Sterck L."/>
            <person name="Vandepoele K."/>
            <person name="Grando S.M."/>
            <person name="Toppo S."/>
            <person name="Moser C."/>
            <person name="Lanchbury J."/>
            <person name="Bogden R."/>
            <person name="Skolnick M."/>
            <person name="Sgaramella V."/>
            <person name="Bhatnagar S.K."/>
            <person name="Fontana P."/>
            <person name="Gutin A."/>
            <person name="Van de Peer Y."/>
            <person name="Salamini F."/>
            <person name="Viola R."/>
        </authorList>
    </citation>
    <scope>NUCLEOTIDE SEQUENCE</scope>
</reference>
<dbReference type="EMBL" id="AM488416">
    <property type="protein sequence ID" value="CAN71064.1"/>
    <property type="molecule type" value="Genomic_DNA"/>
</dbReference>
<evidence type="ECO:0000313" key="1">
    <source>
        <dbReference type="EMBL" id="CAN71064.1"/>
    </source>
</evidence>
<organism evidence="1">
    <name type="scientific">Vitis vinifera</name>
    <name type="common">Grape</name>
    <dbReference type="NCBI Taxonomy" id="29760"/>
    <lineage>
        <taxon>Eukaryota</taxon>
        <taxon>Viridiplantae</taxon>
        <taxon>Streptophyta</taxon>
        <taxon>Embryophyta</taxon>
        <taxon>Tracheophyta</taxon>
        <taxon>Spermatophyta</taxon>
        <taxon>Magnoliopsida</taxon>
        <taxon>eudicotyledons</taxon>
        <taxon>Gunneridae</taxon>
        <taxon>Pentapetalae</taxon>
        <taxon>rosids</taxon>
        <taxon>Vitales</taxon>
        <taxon>Vitaceae</taxon>
        <taxon>Viteae</taxon>
        <taxon>Vitis</taxon>
    </lineage>
</organism>